<comment type="caution">
    <text evidence="1">The sequence shown here is derived from an EMBL/GenBank/DDBJ whole genome shotgun (WGS) entry which is preliminary data.</text>
</comment>
<organism evidence="1 2">
    <name type="scientific">Oleiharenicola lentus</name>
    <dbReference type="NCBI Taxonomy" id="2508720"/>
    <lineage>
        <taxon>Bacteria</taxon>
        <taxon>Pseudomonadati</taxon>
        <taxon>Verrucomicrobiota</taxon>
        <taxon>Opitutia</taxon>
        <taxon>Opitutales</taxon>
        <taxon>Opitutaceae</taxon>
        <taxon>Oleiharenicola</taxon>
    </lineage>
</organism>
<reference evidence="1 2" key="1">
    <citation type="submission" date="2019-01" db="EMBL/GenBank/DDBJ databases">
        <title>Lacunisphaera sp. strain TWA-58.</title>
        <authorList>
            <person name="Chen W.-M."/>
        </authorList>
    </citation>
    <scope>NUCLEOTIDE SEQUENCE [LARGE SCALE GENOMIC DNA]</scope>
    <source>
        <strain evidence="1 2">TWA-58</strain>
    </source>
</reference>
<dbReference type="AlphaFoldDB" id="A0A4Q1C4M5"/>
<sequence>MPTEIRAEWSSVEEAAAAIIVHNGIEQPYPGSEVLALAKIEPITKGRVTLKLPGAIVSGLQFRQTAEGWKYVIIGDVVDDYIKKMSQPPPQR</sequence>
<proteinExistence type="predicted"/>
<accession>A0A4Q1C4M5</accession>
<dbReference type="RefSeq" id="WP_129048824.1">
    <property type="nucleotide sequence ID" value="NZ_SDHX01000002.1"/>
</dbReference>
<keyword evidence="2" id="KW-1185">Reference proteome</keyword>
<evidence type="ECO:0000313" key="1">
    <source>
        <dbReference type="EMBL" id="RXK53235.1"/>
    </source>
</evidence>
<protein>
    <submittedName>
        <fullName evidence="1">Uncharacterized protein</fullName>
    </submittedName>
</protein>
<name>A0A4Q1C4M5_9BACT</name>
<evidence type="ECO:0000313" key="2">
    <source>
        <dbReference type="Proteomes" id="UP000290218"/>
    </source>
</evidence>
<dbReference type="Proteomes" id="UP000290218">
    <property type="component" value="Unassembled WGS sequence"/>
</dbReference>
<dbReference type="EMBL" id="SDHX01000002">
    <property type="protein sequence ID" value="RXK53235.1"/>
    <property type="molecule type" value="Genomic_DNA"/>
</dbReference>
<gene>
    <name evidence="1" type="ORF">ESB00_16180</name>
</gene>